<dbReference type="EMBL" id="JAVHNS010000012">
    <property type="protein sequence ID" value="KAK6338421.1"/>
    <property type="molecule type" value="Genomic_DNA"/>
</dbReference>
<dbReference type="Proteomes" id="UP001373714">
    <property type="component" value="Unassembled WGS sequence"/>
</dbReference>
<dbReference type="InterPro" id="IPR036291">
    <property type="entry name" value="NAD(P)-bd_dom_sf"/>
</dbReference>
<dbReference type="PANTHER" id="PTHR42760:SF37">
    <property type="entry name" value="CLAVALDEHYDE DEHYDROGENASE"/>
    <property type="match status" value="1"/>
</dbReference>
<name>A0AAV9UDS5_9PEZI</name>
<feature type="region of interest" description="Disordered" evidence="3">
    <location>
        <begin position="1"/>
        <end position="24"/>
    </location>
</feature>
<dbReference type="PANTHER" id="PTHR42760">
    <property type="entry name" value="SHORT-CHAIN DEHYDROGENASES/REDUCTASES FAMILY MEMBER"/>
    <property type="match status" value="1"/>
</dbReference>
<comment type="caution">
    <text evidence="4">The sequence shown here is derived from an EMBL/GenBank/DDBJ whole genome shotgun (WGS) entry which is preliminary data.</text>
</comment>
<reference evidence="4 5" key="1">
    <citation type="submission" date="2019-10" db="EMBL/GenBank/DDBJ databases">
        <authorList>
            <person name="Palmer J.M."/>
        </authorList>
    </citation>
    <scope>NUCLEOTIDE SEQUENCE [LARGE SCALE GENOMIC DNA]</scope>
    <source>
        <strain evidence="4 5">TWF730</strain>
    </source>
</reference>
<dbReference type="Gene3D" id="3.40.50.720">
    <property type="entry name" value="NAD(P)-binding Rossmann-like Domain"/>
    <property type="match status" value="1"/>
</dbReference>
<evidence type="ECO:0000256" key="2">
    <source>
        <dbReference type="ARBA" id="ARBA00023002"/>
    </source>
</evidence>
<dbReference type="PRINTS" id="PR00081">
    <property type="entry name" value="GDHRDH"/>
</dbReference>
<sequence>MSPSLEPTAAQTNPAPKNNIPITNNTSPVRSFVKYHHDTYPAINPLNTNLSGKSVVITGASKGVGYATALSFAAAGCSKIAIAARSPLDKLHDEILLTARNAGRGPPLIVSQAVDVTSEEDVKSFAETVTEKFNNKLDILINNAGYLEEWTPISESQSDEWWKTWEINIKGLYLCSKYFIPLVLNSETKTVINVSSNGAHNTTYGASAYQTSKFAVCRLAEFMTNDYWERGLVAMAVHPGSVMTELAKGMPEYMHELLVDTPQLPADTMVWLGSERREWLAGRFVCTNWDIEELEGKKRDIEDGDLLKFRLVV</sequence>
<dbReference type="GO" id="GO:0016616">
    <property type="term" value="F:oxidoreductase activity, acting on the CH-OH group of donors, NAD or NADP as acceptor"/>
    <property type="evidence" value="ECO:0007669"/>
    <property type="project" value="TreeGrafter"/>
</dbReference>
<dbReference type="InterPro" id="IPR002347">
    <property type="entry name" value="SDR_fam"/>
</dbReference>
<dbReference type="Pfam" id="PF00106">
    <property type="entry name" value="adh_short"/>
    <property type="match status" value="1"/>
</dbReference>
<dbReference type="SUPFAM" id="SSF51735">
    <property type="entry name" value="NAD(P)-binding Rossmann-fold domains"/>
    <property type="match status" value="1"/>
</dbReference>
<proteinExistence type="inferred from homology"/>
<protein>
    <submittedName>
        <fullName evidence="4">Uncharacterized protein</fullName>
    </submittedName>
</protein>
<organism evidence="4 5">
    <name type="scientific">Orbilia blumenaviensis</name>
    <dbReference type="NCBI Taxonomy" id="1796055"/>
    <lineage>
        <taxon>Eukaryota</taxon>
        <taxon>Fungi</taxon>
        <taxon>Dikarya</taxon>
        <taxon>Ascomycota</taxon>
        <taxon>Pezizomycotina</taxon>
        <taxon>Orbiliomycetes</taxon>
        <taxon>Orbiliales</taxon>
        <taxon>Orbiliaceae</taxon>
        <taxon>Orbilia</taxon>
    </lineage>
</organism>
<keyword evidence="2" id="KW-0560">Oxidoreductase</keyword>
<gene>
    <name evidence="4" type="ORF">TWF730_002483</name>
</gene>
<accession>A0AAV9UDS5</accession>
<comment type="similarity">
    <text evidence="1">Belongs to the short-chain dehydrogenases/reductases (SDR) family.</text>
</comment>
<evidence type="ECO:0000256" key="3">
    <source>
        <dbReference type="SAM" id="MobiDB-lite"/>
    </source>
</evidence>
<dbReference type="CDD" id="cd05233">
    <property type="entry name" value="SDR_c"/>
    <property type="match status" value="1"/>
</dbReference>
<keyword evidence="5" id="KW-1185">Reference proteome</keyword>
<evidence type="ECO:0000313" key="4">
    <source>
        <dbReference type="EMBL" id="KAK6338421.1"/>
    </source>
</evidence>
<evidence type="ECO:0000256" key="1">
    <source>
        <dbReference type="ARBA" id="ARBA00006484"/>
    </source>
</evidence>
<dbReference type="AlphaFoldDB" id="A0AAV9UDS5"/>
<evidence type="ECO:0000313" key="5">
    <source>
        <dbReference type="Proteomes" id="UP001373714"/>
    </source>
</evidence>